<keyword evidence="8" id="KW-0411">Iron-sulfur</keyword>
<name>A0AA90NQI3_9BACI</name>
<evidence type="ECO:0000259" key="11">
    <source>
        <dbReference type="Pfam" id="PF12367"/>
    </source>
</evidence>
<dbReference type="GO" id="GO:0045333">
    <property type="term" value="P:cellular respiration"/>
    <property type="evidence" value="ECO:0007669"/>
    <property type="project" value="UniProtKB-ARBA"/>
</dbReference>
<dbReference type="RefSeq" id="WP_305159458.1">
    <property type="nucleotide sequence ID" value="NZ_JAUUTP010000004.1"/>
</dbReference>
<evidence type="ECO:0000256" key="9">
    <source>
        <dbReference type="ARBA" id="ARBA00023052"/>
    </source>
</evidence>
<accession>A0AA90NQI3</accession>
<keyword evidence="6" id="KW-0560">Oxidoreductase</keyword>
<dbReference type="InterPro" id="IPR011896">
    <property type="entry name" value="OFOB"/>
</dbReference>
<gene>
    <name evidence="12" type="ORF">Q8G35_06435</name>
</gene>
<dbReference type="GO" id="GO:0051536">
    <property type="term" value="F:iron-sulfur cluster binding"/>
    <property type="evidence" value="ECO:0007669"/>
    <property type="project" value="UniProtKB-KW"/>
</dbReference>
<dbReference type="EMBL" id="JAUUTP010000004">
    <property type="protein sequence ID" value="MDP1418045.1"/>
    <property type="molecule type" value="Genomic_DNA"/>
</dbReference>
<dbReference type="InterPro" id="IPR029061">
    <property type="entry name" value="THDP-binding"/>
</dbReference>
<feature type="domain" description="Pyruvate ferredoxin oxidoreductase beta subunit C-terminal" evidence="11">
    <location>
        <begin position="199"/>
        <end position="264"/>
    </location>
</feature>
<dbReference type="Pfam" id="PF02775">
    <property type="entry name" value="TPP_enzyme_C"/>
    <property type="match status" value="1"/>
</dbReference>
<comment type="cofactor">
    <cofactor evidence="1">
        <name>Mg(2+)</name>
        <dbReference type="ChEBI" id="CHEBI:18420"/>
    </cofactor>
</comment>
<dbReference type="InterPro" id="IPR011766">
    <property type="entry name" value="TPP_enzyme_TPP-bd"/>
</dbReference>
<keyword evidence="5" id="KW-0460">Magnesium</keyword>
<dbReference type="Pfam" id="PF12367">
    <property type="entry name" value="PFO_beta_C"/>
    <property type="match status" value="1"/>
</dbReference>
<reference evidence="12" key="1">
    <citation type="submission" date="2023-07" db="EMBL/GenBank/DDBJ databases">
        <title>Murine gut Bacillus species.</title>
        <authorList>
            <person name="Gutman E."/>
            <person name="Hashuel R."/>
            <person name="Litvak Y."/>
        </authorList>
    </citation>
    <scope>NUCLEOTIDE SEQUENCE</scope>
    <source>
        <strain evidence="12">RU283</strain>
    </source>
</reference>
<evidence type="ECO:0000256" key="6">
    <source>
        <dbReference type="ARBA" id="ARBA00023002"/>
    </source>
</evidence>
<evidence type="ECO:0000256" key="1">
    <source>
        <dbReference type="ARBA" id="ARBA00001946"/>
    </source>
</evidence>
<evidence type="ECO:0000313" key="12">
    <source>
        <dbReference type="EMBL" id="MDP1418045.1"/>
    </source>
</evidence>
<evidence type="ECO:0000256" key="4">
    <source>
        <dbReference type="ARBA" id="ARBA00022723"/>
    </source>
</evidence>
<evidence type="ECO:0000256" key="7">
    <source>
        <dbReference type="ARBA" id="ARBA00023004"/>
    </source>
</evidence>
<dbReference type="NCBIfam" id="TIGR02177">
    <property type="entry name" value="PorB_KorB"/>
    <property type="match status" value="1"/>
</dbReference>
<keyword evidence="9" id="KW-0786">Thiamine pyrophosphate</keyword>
<dbReference type="InterPro" id="IPR051457">
    <property type="entry name" value="2-oxoacid:Fd_oxidoreductase"/>
</dbReference>
<dbReference type="AlphaFoldDB" id="A0AA90NQI3"/>
<keyword evidence="4" id="KW-0479">Metal-binding</keyword>
<comment type="caution">
    <text evidence="12">The sequence shown here is derived from an EMBL/GenBank/DDBJ whole genome shotgun (WGS) entry which is preliminary data.</text>
</comment>
<evidence type="ECO:0000256" key="8">
    <source>
        <dbReference type="ARBA" id="ARBA00023014"/>
    </source>
</evidence>
<dbReference type="CDD" id="cd03375">
    <property type="entry name" value="TPP_OGFOR"/>
    <property type="match status" value="1"/>
</dbReference>
<dbReference type="GO" id="GO:0046872">
    <property type="term" value="F:metal ion binding"/>
    <property type="evidence" value="ECO:0007669"/>
    <property type="project" value="UniProtKB-KW"/>
</dbReference>
<dbReference type="FunFam" id="3.40.50.970:FF:000049">
    <property type="entry name" value="2-oxoglutarate ferredoxin oxidoreductase subunit beta"/>
    <property type="match status" value="1"/>
</dbReference>
<dbReference type="InterPro" id="IPR032686">
    <property type="entry name" value="PFO_beta_C"/>
</dbReference>
<evidence type="ECO:0000259" key="10">
    <source>
        <dbReference type="Pfam" id="PF02775"/>
    </source>
</evidence>
<organism evidence="12 13">
    <name type="scientific">Peribacillus simplex</name>
    <dbReference type="NCBI Taxonomy" id="1478"/>
    <lineage>
        <taxon>Bacteria</taxon>
        <taxon>Bacillati</taxon>
        <taxon>Bacillota</taxon>
        <taxon>Bacilli</taxon>
        <taxon>Bacillales</taxon>
        <taxon>Bacillaceae</taxon>
        <taxon>Peribacillus</taxon>
    </lineage>
</organism>
<sequence>MATFKEFRNDVKPNWCPGCGDFSVQAAMQRAAANVGLEPENLAVVSGIGCSGRISGYIKSYGFHGIHGRSLPIAQGVKMANRELTVIASGGDGDGFAIGMGHTIHAIRRNIDITYIVMDNQIYGLTKGQTSPRSAAGFKTKSTPEGSIEQAVSPMELALSAGATFVAQSFSTDLKDLTAIIEAGINHKGFSFINVFSPCVTYNKINTYDWFKQNLTKLNTIEGYDSSNKEQAMQTLMQHDSLVTGIIYQDSSRPSYQELVPGYAEKGLNKSDLTLDQAHFDKLVAEFM</sequence>
<comment type="cofactor">
    <cofactor evidence="2">
        <name>thiamine diphosphate</name>
        <dbReference type="ChEBI" id="CHEBI:58937"/>
    </cofactor>
</comment>
<dbReference type="GO" id="GO:0030976">
    <property type="term" value="F:thiamine pyrophosphate binding"/>
    <property type="evidence" value="ECO:0007669"/>
    <property type="project" value="InterPro"/>
</dbReference>
<dbReference type="Proteomes" id="UP001178277">
    <property type="component" value="Unassembled WGS sequence"/>
</dbReference>
<comment type="cofactor">
    <cofactor evidence="3">
        <name>[4Fe-4S] cluster</name>
        <dbReference type="ChEBI" id="CHEBI:49883"/>
    </cofactor>
</comment>
<proteinExistence type="predicted"/>
<dbReference type="Gene3D" id="3.40.50.970">
    <property type="match status" value="1"/>
</dbReference>
<dbReference type="PANTHER" id="PTHR48084:SF4">
    <property type="entry name" value="2-OXOGLUTARATE OXIDOREDUCTASE SUBUNIT KORB"/>
    <property type="match status" value="1"/>
</dbReference>
<evidence type="ECO:0000256" key="2">
    <source>
        <dbReference type="ARBA" id="ARBA00001964"/>
    </source>
</evidence>
<evidence type="ECO:0000313" key="13">
    <source>
        <dbReference type="Proteomes" id="UP001178277"/>
    </source>
</evidence>
<keyword evidence="7" id="KW-0408">Iron</keyword>
<evidence type="ECO:0000256" key="5">
    <source>
        <dbReference type="ARBA" id="ARBA00022842"/>
    </source>
</evidence>
<feature type="domain" description="Thiamine pyrophosphate enzyme TPP-binding" evidence="10">
    <location>
        <begin position="48"/>
        <end position="195"/>
    </location>
</feature>
<dbReference type="PANTHER" id="PTHR48084">
    <property type="entry name" value="2-OXOGLUTARATE OXIDOREDUCTASE SUBUNIT KORB-RELATED"/>
    <property type="match status" value="1"/>
</dbReference>
<evidence type="ECO:0000256" key="3">
    <source>
        <dbReference type="ARBA" id="ARBA00001966"/>
    </source>
</evidence>
<dbReference type="SUPFAM" id="SSF52518">
    <property type="entry name" value="Thiamin diphosphate-binding fold (THDP-binding)"/>
    <property type="match status" value="1"/>
</dbReference>
<dbReference type="GO" id="GO:0016625">
    <property type="term" value="F:oxidoreductase activity, acting on the aldehyde or oxo group of donors, iron-sulfur protein as acceptor"/>
    <property type="evidence" value="ECO:0007669"/>
    <property type="project" value="UniProtKB-ARBA"/>
</dbReference>
<protein>
    <submittedName>
        <fullName evidence="12">2-oxoacid:ferredoxin oxidoreductase subunit beta</fullName>
    </submittedName>
</protein>